<evidence type="ECO:0000256" key="11">
    <source>
        <dbReference type="ARBA" id="ARBA00032010"/>
    </source>
</evidence>
<protein>
    <recommendedName>
        <fullName evidence="4">Mediator of RNA polymerase II transcription subunit 12</fullName>
    </recommendedName>
    <alternativeName>
        <fullName evidence="11">Mediator complex subunit 12</fullName>
    </alternativeName>
</protein>
<keyword evidence="9" id="KW-0539">Nucleus</keyword>
<proteinExistence type="inferred from homology"/>
<evidence type="ECO:0000256" key="5">
    <source>
        <dbReference type="ARBA" id="ARBA00022491"/>
    </source>
</evidence>
<dbReference type="OrthoDB" id="3162173at2759"/>
<keyword evidence="8" id="KW-0804">Transcription</keyword>
<feature type="region of interest" description="Disordered" evidence="12">
    <location>
        <begin position="1"/>
        <end position="35"/>
    </location>
</feature>
<evidence type="ECO:0000256" key="8">
    <source>
        <dbReference type="ARBA" id="ARBA00023163"/>
    </source>
</evidence>
<accession>A0A8H3GRQ6</accession>
<evidence type="ECO:0000256" key="1">
    <source>
        <dbReference type="ARBA" id="ARBA00004123"/>
    </source>
</evidence>
<gene>
    <name evidence="14" type="ORF">RDB_LOCUS161790</name>
</gene>
<evidence type="ECO:0000259" key="13">
    <source>
        <dbReference type="SMART" id="SM01281"/>
    </source>
</evidence>
<evidence type="ECO:0000256" key="9">
    <source>
        <dbReference type="ARBA" id="ARBA00023242"/>
    </source>
</evidence>
<feature type="compositionally biased region" description="Acidic residues" evidence="12">
    <location>
        <begin position="1505"/>
        <end position="1522"/>
    </location>
</feature>
<dbReference type="PANTHER" id="PTHR46567:SF1">
    <property type="entry name" value="MEDIATOR OF RNA POLYMERASE II TRANSCRIPTION SUBUNIT 12"/>
    <property type="match status" value="1"/>
</dbReference>
<evidence type="ECO:0000256" key="10">
    <source>
        <dbReference type="ARBA" id="ARBA00025661"/>
    </source>
</evidence>
<evidence type="ECO:0000256" key="12">
    <source>
        <dbReference type="SAM" id="MobiDB-lite"/>
    </source>
</evidence>
<dbReference type="InterPro" id="IPR057344">
    <property type="entry name" value="ARM_SRB8"/>
</dbReference>
<comment type="similarity">
    <text evidence="2">Belongs to the Mediator complex subunit 12 family.</text>
</comment>
<comment type="subcellular location">
    <subcellularLocation>
        <location evidence="1">Nucleus</location>
    </subcellularLocation>
</comment>
<comment type="function">
    <text evidence="10">Component of the SRB8-11 complex. The SRB8-11 complex is a regulatory module of the Mediator complex which is itself involved in regulation of basal and activated RNA polymerase II-dependent transcription. The SRB8-11 complex may be involved in the transcriptional repression of a subset of genes regulated by Mediator. It may inhibit the association of the Mediator complex with RNA polymerase II to form the holoenzyme complex.</text>
</comment>
<feature type="region of interest" description="Disordered" evidence="12">
    <location>
        <begin position="1497"/>
        <end position="1567"/>
    </location>
</feature>
<dbReference type="GO" id="GO:0016592">
    <property type="term" value="C:mediator complex"/>
    <property type="evidence" value="ECO:0007669"/>
    <property type="project" value="InterPro"/>
</dbReference>
<dbReference type="Pfam" id="PF25326">
    <property type="entry name" value="ARM_SRB8"/>
    <property type="match status" value="1"/>
</dbReference>
<evidence type="ECO:0000256" key="3">
    <source>
        <dbReference type="ARBA" id="ARBA00011629"/>
    </source>
</evidence>
<evidence type="ECO:0000256" key="7">
    <source>
        <dbReference type="ARBA" id="ARBA00023159"/>
    </source>
</evidence>
<dbReference type="SMART" id="SM01281">
    <property type="entry name" value="Med12"/>
    <property type="match status" value="1"/>
</dbReference>
<keyword evidence="7" id="KW-0010">Activator</keyword>
<feature type="compositionally biased region" description="Basic residues" evidence="12">
    <location>
        <begin position="1"/>
        <end position="11"/>
    </location>
</feature>
<keyword evidence="6" id="KW-0805">Transcription regulation</keyword>
<evidence type="ECO:0000256" key="6">
    <source>
        <dbReference type="ARBA" id="ARBA00023015"/>
    </source>
</evidence>
<sequence length="1567" mass="173543">MSRTNRSKHPSTRVPQNSSQPQPPAAKITDIKPPAWRTKWSNTADLGYPGFDPPRPGQPEDTLTEQYVKNGYTFVNTALGNVSNDSFSAHGLIYGSLKPSRNRSALALLGDLMSAVYEVRAESSPGIPSNNYKLPPRMTLNDTRRAAWLADLSNPAVPLSKLAKTVLHVAKGPDLLDMLHANNVTISRAVWYIRILGANETLSIKSRPNYNPAQLAIEWAGTVTAHIKKQLQEIVLPSAPRPGLPIKSTFKSTLTQADTKGKWVSRFGYCVELLRAFYVEHMVDHGAVLSWLSTQALPTNIAQFYFVLRLVEEYLDDIAQHRLFAQPVIEACLAKLVEIESSVVSDVLAGLASTTTHVLHRLFLLNPDFFVCGRIWAQPSYRRLLQTTLQDRMKLALGEFRSEAEVADIVGTFAGVAARNDGLLFRVLPERAVVDMRATIADVQLLNSIGPGTDLSSVSYFQPDGSDDQKLSVLLTWAVTPSQYGSHRPFLACSLLARRSEGTRWQEGIWRWLDESEEARAVGIWENDKEEGAPASVGMDDGSKIMWHSRDAVALLVGELIEKGLFSYGWYMQKLIARGITDPKLARAASSHHRTLLHAIPLSSENTTMSVMRVNTLYGQGRNTESRELRAVCKELQPLLLELVGGTSEPWTSTTLTSLERYLSAGRYILMLAINDWLLASVHQSLDQGLQMSGDTFSRIVQILSARKCFSSMAELIFAVLQSQCDDTLDTVIAVIERYTNIWVAMDVMNEIGEELFKKHQALRSEHKHCRSLFTLLGSLSSTGSLPESAHHQIESEVAFITQSLHPQTNGTDPPPHSLSQVMSLVNEVPLEQVAVIADDVWYKHHALESWATVIWEHVFTSLCTVPQTTPDSQKAEIASRYVTFLVKLSGHVISGLDSYMREWLSTGTNDLLGAEHIYDLLELVLLRLVLAGVLSPSTILEGLVYPTWGLASGLSEPRPSVSRLVELANDLAERLIVIDDVPPMPSSLPPSTLSEVLELSARRLPASNNATFLEFINKFPCLVALEIQPHIGAEVQASSRALRIMLVNQPQIATLSSRYMDVVRDSFLKPAGLVLNERLELLLVSVLKGIVNGGWTGLPGHKSSPVIDRVKQRPILTRIDPWGVTKASLDLHLTLKLLESSLEHDSSRAEAKERLADFSSSLFGRGMSSQSSDLVAGVLKGISGPVAAKFVNDGLERLTKGLRSLKLNMPDSVSTFMNDSGETLRLLCRVILPLRDDPSKLPSLEANIKDDFLSALQTALEAVLLTWKQPDHSVEPRRPEVATLISRLNQFALGFPEFWTKGTNEKGEALIVLYLQMMKAIGNPSLGDLGLFPILLDTIGFLLDEIPKAARYPSTEALRQAIDPSRQLILPNLPKEYLDRILPLLKFTSTDPCTGLALRFTQQNTRALLITHFPNRPWDWGESLEEAGFEDKVRNSASVPLELFNAEMTHDRITHPDNNGLNKLWNSTDKDVWHMKTVIGSEVTFQREWVDSRVLEAPRREGESSDEEMADNVEEGEDDESPGGQQDSVAGSSGYGKKRKASMSPIDEAMSDDDVQIIEGPDQGNR</sequence>
<evidence type="ECO:0000256" key="2">
    <source>
        <dbReference type="ARBA" id="ARBA00010289"/>
    </source>
</evidence>
<feature type="domain" description="Mediator complex subunit Med12" evidence="13">
    <location>
        <begin position="131"/>
        <end position="194"/>
    </location>
</feature>
<evidence type="ECO:0000313" key="15">
    <source>
        <dbReference type="Proteomes" id="UP000663846"/>
    </source>
</evidence>
<keyword evidence="5" id="KW-0678">Repressor</keyword>
<dbReference type="Pfam" id="PF09497">
    <property type="entry name" value="Med12"/>
    <property type="match status" value="1"/>
</dbReference>
<dbReference type="InterPro" id="IPR019035">
    <property type="entry name" value="Mediator_Med12"/>
</dbReference>
<dbReference type="PANTHER" id="PTHR46567">
    <property type="entry name" value="MEDIATOR OF RNA POLYMERASE II TRANSCRIPTION SUBUNIT 12"/>
    <property type="match status" value="1"/>
</dbReference>
<dbReference type="GO" id="GO:0006357">
    <property type="term" value="P:regulation of transcription by RNA polymerase II"/>
    <property type="evidence" value="ECO:0007669"/>
    <property type="project" value="InterPro"/>
</dbReference>
<evidence type="ECO:0000256" key="4">
    <source>
        <dbReference type="ARBA" id="ARBA00019622"/>
    </source>
</evidence>
<comment type="subunit">
    <text evidence="3">Component of the SRB8-11 complex, which itself associates with the Mediator complex.</text>
</comment>
<dbReference type="GO" id="GO:0003712">
    <property type="term" value="F:transcription coregulator activity"/>
    <property type="evidence" value="ECO:0007669"/>
    <property type="project" value="InterPro"/>
</dbReference>
<organism evidence="14 15">
    <name type="scientific">Rhizoctonia solani</name>
    <dbReference type="NCBI Taxonomy" id="456999"/>
    <lineage>
        <taxon>Eukaryota</taxon>
        <taxon>Fungi</taxon>
        <taxon>Dikarya</taxon>
        <taxon>Basidiomycota</taxon>
        <taxon>Agaricomycotina</taxon>
        <taxon>Agaricomycetes</taxon>
        <taxon>Cantharellales</taxon>
        <taxon>Ceratobasidiaceae</taxon>
        <taxon>Rhizoctonia</taxon>
    </lineage>
</organism>
<name>A0A8H3GRQ6_9AGAM</name>
<evidence type="ECO:0000313" key="14">
    <source>
        <dbReference type="EMBL" id="CAE6462605.1"/>
    </source>
</evidence>
<comment type="caution">
    <text evidence="14">The sequence shown here is derived from an EMBL/GenBank/DDBJ whole genome shotgun (WGS) entry which is preliminary data.</text>
</comment>
<dbReference type="EMBL" id="CAJMWS010000772">
    <property type="protein sequence ID" value="CAE6462605.1"/>
    <property type="molecule type" value="Genomic_DNA"/>
</dbReference>
<reference evidence="14" key="1">
    <citation type="submission" date="2021-01" db="EMBL/GenBank/DDBJ databases">
        <authorList>
            <person name="Kaushik A."/>
        </authorList>
    </citation>
    <scope>NUCLEOTIDE SEQUENCE</scope>
    <source>
        <strain evidence="14">AG1-1C</strain>
    </source>
</reference>
<dbReference type="Proteomes" id="UP000663846">
    <property type="component" value="Unassembled WGS sequence"/>
</dbReference>